<dbReference type="Pfam" id="PF13561">
    <property type="entry name" value="adh_short_C2"/>
    <property type="match status" value="1"/>
</dbReference>
<organism evidence="2 3">
    <name type="scientific">Aristophania vespae</name>
    <dbReference type="NCBI Taxonomy" id="2697033"/>
    <lineage>
        <taxon>Bacteria</taxon>
        <taxon>Pseudomonadati</taxon>
        <taxon>Pseudomonadota</taxon>
        <taxon>Alphaproteobacteria</taxon>
        <taxon>Acetobacterales</taxon>
        <taxon>Acetobacteraceae</taxon>
        <taxon>Aristophania</taxon>
    </lineage>
</organism>
<keyword evidence="3" id="KW-1185">Reference proteome</keyword>
<dbReference type="KEGG" id="bomb:GT348_01895"/>
<protein>
    <submittedName>
        <fullName evidence="2">D-threitol dehydrogenase</fullName>
    </submittedName>
</protein>
<dbReference type="PROSITE" id="PS00061">
    <property type="entry name" value="ADH_SHORT"/>
    <property type="match status" value="1"/>
</dbReference>
<dbReference type="InterPro" id="IPR020904">
    <property type="entry name" value="Sc_DH/Rdtase_CS"/>
</dbReference>
<dbReference type="RefSeq" id="WP_160618280.1">
    <property type="nucleotide sequence ID" value="NZ_CP047652.1"/>
</dbReference>
<evidence type="ECO:0000256" key="1">
    <source>
        <dbReference type="ARBA" id="ARBA00006484"/>
    </source>
</evidence>
<dbReference type="NCBIfam" id="NF005309">
    <property type="entry name" value="PRK06841.1"/>
    <property type="match status" value="1"/>
</dbReference>
<dbReference type="PANTHER" id="PTHR42879">
    <property type="entry name" value="3-OXOACYL-(ACYL-CARRIER-PROTEIN) REDUCTASE"/>
    <property type="match status" value="1"/>
</dbReference>
<comment type="similarity">
    <text evidence="1">Belongs to the short-chain dehydrogenases/reductases (SDR) family.</text>
</comment>
<dbReference type="FunFam" id="3.40.50.720:FF:000084">
    <property type="entry name" value="Short-chain dehydrogenase reductase"/>
    <property type="match status" value="1"/>
</dbReference>
<dbReference type="SUPFAM" id="SSF51735">
    <property type="entry name" value="NAD(P)-binding Rossmann-fold domains"/>
    <property type="match status" value="1"/>
</dbReference>
<reference evidence="2 3" key="1">
    <citation type="submission" date="2020-01" db="EMBL/GenBank/DDBJ databases">
        <title>Genome sequencing of strain KACC 21507.</title>
        <authorList>
            <person name="Heo J."/>
            <person name="Kim S.-J."/>
            <person name="Kim J.-S."/>
            <person name="Hong S.-B."/>
            <person name="Kwon S.-W."/>
        </authorList>
    </citation>
    <scope>NUCLEOTIDE SEQUENCE [LARGE SCALE GENOMIC DNA]</scope>
    <source>
        <strain evidence="2 3">KACC 21507</strain>
    </source>
</reference>
<dbReference type="InterPro" id="IPR036291">
    <property type="entry name" value="NAD(P)-bd_dom_sf"/>
</dbReference>
<dbReference type="InterPro" id="IPR002347">
    <property type="entry name" value="SDR_fam"/>
</dbReference>
<proteinExistence type="inferred from homology"/>
<gene>
    <name evidence="2" type="ORF">GT348_01895</name>
</gene>
<dbReference type="InterPro" id="IPR050259">
    <property type="entry name" value="SDR"/>
</dbReference>
<dbReference type="Proteomes" id="UP000463975">
    <property type="component" value="Chromosome"/>
</dbReference>
<dbReference type="PANTHER" id="PTHR42879:SF2">
    <property type="entry name" value="3-OXOACYL-[ACYL-CARRIER-PROTEIN] REDUCTASE FABG"/>
    <property type="match status" value="1"/>
</dbReference>
<dbReference type="NCBIfam" id="NF005559">
    <property type="entry name" value="PRK07231.1"/>
    <property type="match status" value="1"/>
</dbReference>
<sequence length="251" mass="26386">MTPFSTLFSLQNRTALVTGGASGIGYAIAQRLAEQGAQLCLVDRSPSVKEAAAKLGPNHLGIEADVTDEQAVQKACETALKNFGKIDILINNAGIALIAPADKLTIEAWDTTISINLRAPFLFSRLLGPQMCENGYGRIVNLASQAALVALDGHLAYTASKSGILGLTKILAFEWGKHGVTTNAISPTVVETELGKKVWSGPVGDAFRAEVPTGRFAQPDEIACAVTYLVSDAAAMVNGENLVVDGGYTIR</sequence>
<dbReference type="CDD" id="cd05233">
    <property type="entry name" value="SDR_c"/>
    <property type="match status" value="1"/>
</dbReference>
<dbReference type="PRINTS" id="PR00080">
    <property type="entry name" value="SDRFAMILY"/>
</dbReference>
<name>A0A6P1NHS2_9PROT</name>
<dbReference type="GO" id="GO:0032787">
    <property type="term" value="P:monocarboxylic acid metabolic process"/>
    <property type="evidence" value="ECO:0007669"/>
    <property type="project" value="UniProtKB-ARBA"/>
</dbReference>
<evidence type="ECO:0000313" key="3">
    <source>
        <dbReference type="Proteomes" id="UP000463975"/>
    </source>
</evidence>
<dbReference type="EMBL" id="CP047652">
    <property type="protein sequence ID" value="QHI95202.1"/>
    <property type="molecule type" value="Genomic_DNA"/>
</dbReference>
<dbReference type="PRINTS" id="PR00081">
    <property type="entry name" value="GDHRDH"/>
</dbReference>
<dbReference type="AlphaFoldDB" id="A0A6P1NHS2"/>
<accession>A0A6P1NHS2</accession>
<evidence type="ECO:0000313" key="2">
    <source>
        <dbReference type="EMBL" id="QHI95202.1"/>
    </source>
</evidence>
<dbReference type="Gene3D" id="3.40.50.720">
    <property type="entry name" value="NAD(P)-binding Rossmann-like Domain"/>
    <property type="match status" value="1"/>
</dbReference>